<dbReference type="GO" id="GO:0016787">
    <property type="term" value="F:hydrolase activity"/>
    <property type="evidence" value="ECO:0007669"/>
    <property type="project" value="UniProtKB-KW"/>
</dbReference>
<organism evidence="2 3">
    <name type="scientific">Kitasatospora misakiensis</name>
    <dbReference type="NCBI Taxonomy" id="67330"/>
    <lineage>
        <taxon>Bacteria</taxon>
        <taxon>Bacillati</taxon>
        <taxon>Actinomycetota</taxon>
        <taxon>Actinomycetes</taxon>
        <taxon>Kitasatosporales</taxon>
        <taxon>Streptomycetaceae</taxon>
        <taxon>Kitasatospora</taxon>
    </lineage>
</organism>
<dbReference type="InterPro" id="IPR032466">
    <property type="entry name" value="Metal_Hydrolase"/>
</dbReference>
<protein>
    <submittedName>
        <fullName evidence="2">Amidohydrolase</fullName>
        <ecNumber evidence="2">3.5.-.-</ecNumber>
    </submittedName>
</protein>
<comment type="caution">
    <text evidence="2">The sequence shown here is derived from an EMBL/GenBank/DDBJ whole genome shotgun (WGS) entry which is preliminary data.</text>
</comment>
<accession>A0ABW0X3V0</accession>
<dbReference type="InterPro" id="IPR013108">
    <property type="entry name" value="Amidohydro_3"/>
</dbReference>
<evidence type="ECO:0000259" key="1">
    <source>
        <dbReference type="Pfam" id="PF07969"/>
    </source>
</evidence>
<dbReference type="InterPro" id="IPR011059">
    <property type="entry name" value="Metal-dep_hydrolase_composite"/>
</dbReference>
<dbReference type="RefSeq" id="WP_380226930.1">
    <property type="nucleotide sequence ID" value="NZ_JBHSOF010000025.1"/>
</dbReference>
<evidence type="ECO:0000313" key="3">
    <source>
        <dbReference type="Proteomes" id="UP001595975"/>
    </source>
</evidence>
<sequence>MSLAPDVVLLAAQVHTLDPDRPHATAVAVRDGLITAVGDAADARDWRGPATEVIDLGDATLLPGLVDGHSHPAFGLDLARGVDLSQVRDLDGLRTALASAGRIDGWVLGWGLDHNVFAGRAIHREHLEAALGPDTPAFVRLYDGHSALVSGAALRAAAVTGPRSFAERSTVVCDSEGSPTGHLIEMAAMDLVLAVTPRQPLAERRDALHGLLSEMAATGLTGAHVMDAGGDSVELLRAVEERYELPLRLRLAPWCNPGTDRDGLDELAAQQGTAGRNWLVGGVKFFMDGTVEGGSAWLEHPDCHGQNRDALWLDPADYTAAVQHLHAAGVRTATHAIGDAGVRHVLDTLATLGPDARMGHRIEHIETLSYEQALRFAELGVIASMQPTHSGYTRADHTDEWSLRLGTERANRAWICRTLRDTGAILALGSDWPIADFDARHVLAHAQLRRPARTAITPVAPEQALTALMALEGLTTHAALAAGESTRTGRITPGLRADLTAYTLDPLTTPADELAETPVPLTISNGRITHRLA</sequence>
<dbReference type="Gene3D" id="2.30.40.10">
    <property type="entry name" value="Urease, subunit C, domain 1"/>
    <property type="match status" value="1"/>
</dbReference>
<dbReference type="Gene3D" id="3.10.310.70">
    <property type="match status" value="1"/>
</dbReference>
<gene>
    <name evidence="2" type="ORF">ACFP3U_19935</name>
</gene>
<evidence type="ECO:0000313" key="2">
    <source>
        <dbReference type="EMBL" id="MFC5665242.1"/>
    </source>
</evidence>
<proteinExistence type="predicted"/>
<dbReference type="SUPFAM" id="SSF51338">
    <property type="entry name" value="Composite domain of metallo-dependent hydrolases"/>
    <property type="match status" value="1"/>
</dbReference>
<keyword evidence="2" id="KW-0378">Hydrolase</keyword>
<keyword evidence="3" id="KW-1185">Reference proteome</keyword>
<dbReference type="Pfam" id="PF07969">
    <property type="entry name" value="Amidohydro_3"/>
    <property type="match status" value="1"/>
</dbReference>
<dbReference type="EC" id="3.5.-.-" evidence="2"/>
<dbReference type="PANTHER" id="PTHR22642:SF2">
    <property type="entry name" value="PROTEIN LONG AFTER FAR-RED 3"/>
    <property type="match status" value="1"/>
</dbReference>
<reference evidence="3" key="1">
    <citation type="journal article" date="2019" name="Int. J. Syst. Evol. Microbiol.">
        <title>The Global Catalogue of Microorganisms (GCM) 10K type strain sequencing project: providing services to taxonomists for standard genome sequencing and annotation.</title>
        <authorList>
            <consortium name="The Broad Institute Genomics Platform"/>
            <consortium name="The Broad Institute Genome Sequencing Center for Infectious Disease"/>
            <person name="Wu L."/>
            <person name="Ma J."/>
        </authorList>
    </citation>
    <scope>NUCLEOTIDE SEQUENCE [LARGE SCALE GENOMIC DNA]</scope>
    <source>
        <strain evidence="3">CGMCC 4.1437</strain>
    </source>
</reference>
<dbReference type="PANTHER" id="PTHR22642">
    <property type="entry name" value="IMIDAZOLONEPROPIONASE"/>
    <property type="match status" value="1"/>
</dbReference>
<feature type="domain" description="Amidohydrolase 3" evidence="1">
    <location>
        <begin position="52"/>
        <end position="530"/>
    </location>
</feature>
<name>A0ABW0X3V0_9ACTN</name>
<dbReference type="SUPFAM" id="SSF51556">
    <property type="entry name" value="Metallo-dependent hydrolases"/>
    <property type="match status" value="1"/>
</dbReference>
<dbReference type="Proteomes" id="UP001595975">
    <property type="component" value="Unassembled WGS sequence"/>
</dbReference>
<dbReference type="InterPro" id="IPR033932">
    <property type="entry name" value="YtcJ-like"/>
</dbReference>
<dbReference type="Gene3D" id="3.20.20.140">
    <property type="entry name" value="Metal-dependent hydrolases"/>
    <property type="match status" value="1"/>
</dbReference>
<dbReference type="EMBL" id="JBHSOF010000025">
    <property type="protein sequence ID" value="MFC5665242.1"/>
    <property type="molecule type" value="Genomic_DNA"/>
</dbReference>
<dbReference type="CDD" id="cd01300">
    <property type="entry name" value="YtcJ_like"/>
    <property type="match status" value="1"/>
</dbReference>